<organism evidence="2 3">
    <name type="scientific">Gossypium australe</name>
    <dbReference type="NCBI Taxonomy" id="47621"/>
    <lineage>
        <taxon>Eukaryota</taxon>
        <taxon>Viridiplantae</taxon>
        <taxon>Streptophyta</taxon>
        <taxon>Embryophyta</taxon>
        <taxon>Tracheophyta</taxon>
        <taxon>Spermatophyta</taxon>
        <taxon>Magnoliopsida</taxon>
        <taxon>eudicotyledons</taxon>
        <taxon>Gunneridae</taxon>
        <taxon>Pentapetalae</taxon>
        <taxon>rosids</taxon>
        <taxon>malvids</taxon>
        <taxon>Malvales</taxon>
        <taxon>Malvaceae</taxon>
        <taxon>Malvoideae</taxon>
        <taxon>Gossypium</taxon>
    </lineage>
</organism>
<accession>A0A5B6VC19</accession>
<dbReference type="OrthoDB" id="1422884at2759"/>
<dbReference type="AlphaFoldDB" id="A0A5B6VC19"/>
<name>A0A5B6VC19_9ROSI</name>
<protein>
    <submittedName>
        <fullName evidence="2">Retrovirus-related Pol polyprotein from transposon TNT 1-94</fullName>
    </submittedName>
</protein>
<evidence type="ECO:0000313" key="3">
    <source>
        <dbReference type="Proteomes" id="UP000325315"/>
    </source>
</evidence>
<dbReference type="EMBL" id="SMMG02000007">
    <property type="protein sequence ID" value="KAA3466678.1"/>
    <property type="molecule type" value="Genomic_DNA"/>
</dbReference>
<evidence type="ECO:0000259" key="1">
    <source>
        <dbReference type="Pfam" id="PF13976"/>
    </source>
</evidence>
<dbReference type="Proteomes" id="UP000325315">
    <property type="component" value="Unassembled WGS sequence"/>
</dbReference>
<proteinExistence type="predicted"/>
<keyword evidence="3" id="KW-1185">Reference proteome</keyword>
<dbReference type="InterPro" id="IPR025724">
    <property type="entry name" value="GAG-pre-integrase_dom"/>
</dbReference>
<sequence>MQLGHISEKGMTTLCKQGALENVKIGKLGFCKYCTYRKQMRTSLLTTSAPCRALLILFCSEEDIADNKEITN</sequence>
<gene>
    <name evidence="2" type="ORF">EPI10_001750</name>
</gene>
<reference evidence="3" key="1">
    <citation type="journal article" date="2019" name="Plant Biotechnol. J.">
        <title>Genome sequencing of the Australian wild diploid species Gossypium australe highlights disease resistance and delayed gland morphogenesis.</title>
        <authorList>
            <person name="Cai Y."/>
            <person name="Cai X."/>
            <person name="Wang Q."/>
            <person name="Wang P."/>
            <person name="Zhang Y."/>
            <person name="Cai C."/>
            <person name="Xu Y."/>
            <person name="Wang K."/>
            <person name="Zhou Z."/>
            <person name="Wang C."/>
            <person name="Geng S."/>
            <person name="Li B."/>
            <person name="Dong Q."/>
            <person name="Hou Y."/>
            <person name="Wang H."/>
            <person name="Ai P."/>
            <person name="Liu Z."/>
            <person name="Yi F."/>
            <person name="Sun M."/>
            <person name="An G."/>
            <person name="Cheng J."/>
            <person name="Zhang Y."/>
            <person name="Shi Q."/>
            <person name="Xie Y."/>
            <person name="Shi X."/>
            <person name="Chang Y."/>
            <person name="Huang F."/>
            <person name="Chen Y."/>
            <person name="Hong S."/>
            <person name="Mi L."/>
            <person name="Sun Q."/>
            <person name="Zhang L."/>
            <person name="Zhou B."/>
            <person name="Peng R."/>
            <person name="Zhang X."/>
            <person name="Liu F."/>
        </authorList>
    </citation>
    <scope>NUCLEOTIDE SEQUENCE [LARGE SCALE GENOMIC DNA]</scope>
    <source>
        <strain evidence="3">cv. PA1801</strain>
    </source>
</reference>
<dbReference type="Pfam" id="PF13976">
    <property type="entry name" value="gag_pre-integrs"/>
    <property type="match status" value="1"/>
</dbReference>
<evidence type="ECO:0000313" key="2">
    <source>
        <dbReference type="EMBL" id="KAA3466678.1"/>
    </source>
</evidence>
<comment type="caution">
    <text evidence="2">The sequence shown here is derived from an EMBL/GenBank/DDBJ whole genome shotgun (WGS) entry which is preliminary data.</text>
</comment>
<feature type="domain" description="GAG-pre-integrase" evidence="1">
    <location>
        <begin position="2"/>
        <end position="39"/>
    </location>
</feature>